<protein>
    <submittedName>
        <fullName evidence="1">Uncharacterized protein</fullName>
    </submittedName>
</protein>
<accession>A0A7G9SAH8</accession>
<dbReference type="EMBL" id="CP060717">
    <property type="protein sequence ID" value="QNN64853.1"/>
    <property type="molecule type" value="Genomic_DNA"/>
</dbReference>
<evidence type="ECO:0000313" key="2">
    <source>
        <dbReference type="Proteomes" id="UP000515955"/>
    </source>
</evidence>
<proteinExistence type="predicted"/>
<gene>
    <name evidence="1" type="ORF">H9L12_11540</name>
</gene>
<evidence type="ECO:0000313" key="1">
    <source>
        <dbReference type="EMBL" id="QNN64853.1"/>
    </source>
</evidence>
<reference evidence="1 2" key="1">
    <citation type="submission" date="2020-08" db="EMBL/GenBank/DDBJ databases">
        <title>Genome sequence of Sphingomonas rhizophila KACC 19189T.</title>
        <authorList>
            <person name="Hyun D.-W."/>
            <person name="Bae J.-W."/>
        </authorList>
    </citation>
    <scope>NUCLEOTIDE SEQUENCE [LARGE SCALE GENOMIC DNA]</scope>
    <source>
        <strain evidence="1 2">KACC 19189</strain>
    </source>
</reference>
<dbReference type="RefSeq" id="WP_187541852.1">
    <property type="nucleotide sequence ID" value="NZ_CP060717.1"/>
</dbReference>
<dbReference type="Proteomes" id="UP000515955">
    <property type="component" value="Chromosome"/>
</dbReference>
<organism evidence="1 2">
    <name type="scientific">Sphingomonas rhizophila</name>
    <dbReference type="NCBI Taxonomy" id="2071607"/>
    <lineage>
        <taxon>Bacteria</taxon>
        <taxon>Pseudomonadati</taxon>
        <taxon>Pseudomonadota</taxon>
        <taxon>Alphaproteobacteria</taxon>
        <taxon>Sphingomonadales</taxon>
        <taxon>Sphingomonadaceae</taxon>
        <taxon>Sphingomonas</taxon>
    </lineage>
</organism>
<dbReference type="KEGG" id="srhi:H9L12_11540"/>
<name>A0A7G9SAH8_9SPHN</name>
<sequence>MVEHAFHTPEAAAGKVGNLDRAGLAMVVKGLGATRLSSAADTVSLKAATPTTARKADGRSMRTGLLRASALTGC</sequence>
<dbReference type="AlphaFoldDB" id="A0A7G9SAH8"/>
<keyword evidence="2" id="KW-1185">Reference proteome</keyword>